<dbReference type="InterPro" id="IPR051564">
    <property type="entry name" value="LRR_receptor-like_kinase"/>
</dbReference>
<dbReference type="GO" id="GO:0004672">
    <property type="term" value="F:protein kinase activity"/>
    <property type="evidence" value="ECO:0007669"/>
    <property type="project" value="InterPro"/>
</dbReference>
<organism evidence="2 3">
    <name type="scientific">Acer negundo</name>
    <name type="common">Box elder</name>
    <dbReference type="NCBI Taxonomy" id="4023"/>
    <lineage>
        <taxon>Eukaryota</taxon>
        <taxon>Viridiplantae</taxon>
        <taxon>Streptophyta</taxon>
        <taxon>Embryophyta</taxon>
        <taxon>Tracheophyta</taxon>
        <taxon>Spermatophyta</taxon>
        <taxon>Magnoliopsida</taxon>
        <taxon>eudicotyledons</taxon>
        <taxon>Gunneridae</taxon>
        <taxon>Pentapetalae</taxon>
        <taxon>rosids</taxon>
        <taxon>malvids</taxon>
        <taxon>Sapindales</taxon>
        <taxon>Sapindaceae</taxon>
        <taxon>Hippocastanoideae</taxon>
        <taxon>Acereae</taxon>
        <taxon>Acer</taxon>
    </lineage>
</organism>
<dbReference type="SUPFAM" id="SSF56112">
    <property type="entry name" value="Protein kinase-like (PK-like)"/>
    <property type="match status" value="1"/>
</dbReference>
<dbReference type="PROSITE" id="PS50011">
    <property type="entry name" value="PROTEIN_KINASE_DOM"/>
    <property type="match status" value="1"/>
</dbReference>
<dbReference type="PANTHER" id="PTHR48055">
    <property type="entry name" value="LEUCINE-RICH REPEAT RECEPTOR PROTEIN KINASE EMS1"/>
    <property type="match status" value="1"/>
</dbReference>
<name>A0AAD5JMR8_ACENE</name>
<protein>
    <recommendedName>
        <fullName evidence="1">Protein kinase domain-containing protein</fullName>
    </recommendedName>
</protein>
<accession>A0AAD5JMR8</accession>
<sequence>MQNGSLEDWLHCNIDQLDVSNLSLLQRLDIAIDVSSAMEYLHHHCQPSNIHGLDQNMVAHVGDFGVAKFLIDHPASTTLGTRSSSIGIKGTVGYIAPEYGMVWAAKCPCQEMCSASEFS</sequence>
<dbReference type="GO" id="GO:0005524">
    <property type="term" value="F:ATP binding"/>
    <property type="evidence" value="ECO:0007669"/>
    <property type="project" value="InterPro"/>
</dbReference>
<keyword evidence="3" id="KW-1185">Reference proteome</keyword>
<proteinExistence type="predicted"/>
<reference evidence="2" key="2">
    <citation type="submission" date="2023-02" db="EMBL/GenBank/DDBJ databases">
        <authorList>
            <person name="Swenson N.G."/>
            <person name="Wegrzyn J.L."/>
            <person name="Mcevoy S.L."/>
        </authorList>
    </citation>
    <scope>NUCLEOTIDE SEQUENCE</scope>
    <source>
        <strain evidence="2">91603</strain>
        <tissue evidence="2">Leaf</tissue>
    </source>
</reference>
<dbReference type="InterPro" id="IPR011009">
    <property type="entry name" value="Kinase-like_dom_sf"/>
</dbReference>
<reference evidence="2" key="1">
    <citation type="journal article" date="2022" name="Plant J.">
        <title>Strategies of tolerance reflected in two North American maple genomes.</title>
        <authorList>
            <person name="McEvoy S.L."/>
            <person name="Sezen U.U."/>
            <person name="Trouern-Trend A."/>
            <person name="McMahon S.M."/>
            <person name="Schaberg P.G."/>
            <person name="Yang J."/>
            <person name="Wegrzyn J.L."/>
            <person name="Swenson N.G."/>
        </authorList>
    </citation>
    <scope>NUCLEOTIDE SEQUENCE</scope>
    <source>
        <strain evidence="2">91603</strain>
    </source>
</reference>
<dbReference type="AlphaFoldDB" id="A0AAD5JMR8"/>
<comment type="caution">
    <text evidence="2">The sequence shown here is derived from an EMBL/GenBank/DDBJ whole genome shotgun (WGS) entry which is preliminary data.</text>
</comment>
<dbReference type="EMBL" id="JAJSOW010000003">
    <property type="protein sequence ID" value="KAI9194939.1"/>
    <property type="molecule type" value="Genomic_DNA"/>
</dbReference>
<evidence type="ECO:0000313" key="2">
    <source>
        <dbReference type="EMBL" id="KAI9194939.1"/>
    </source>
</evidence>
<evidence type="ECO:0000313" key="3">
    <source>
        <dbReference type="Proteomes" id="UP001064489"/>
    </source>
</evidence>
<dbReference type="PANTHER" id="PTHR48055:SF55">
    <property type="entry name" value="PROTEIN KINASE DOMAIN-CONTAINING PROTEIN"/>
    <property type="match status" value="1"/>
</dbReference>
<feature type="domain" description="Protein kinase" evidence="1">
    <location>
        <begin position="1"/>
        <end position="119"/>
    </location>
</feature>
<dbReference type="GO" id="GO:0016020">
    <property type="term" value="C:membrane"/>
    <property type="evidence" value="ECO:0007669"/>
    <property type="project" value="TreeGrafter"/>
</dbReference>
<evidence type="ECO:0000259" key="1">
    <source>
        <dbReference type="PROSITE" id="PS50011"/>
    </source>
</evidence>
<dbReference type="InterPro" id="IPR000719">
    <property type="entry name" value="Prot_kinase_dom"/>
</dbReference>
<dbReference type="Proteomes" id="UP001064489">
    <property type="component" value="Chromosome 1"/>
</dbReference>
<gene>
    <name evidence="2" type="ORF">LWI28_010277</name>
</gene>
<dbReference type="Gene3D" id="1.10.510.10">
    <property type="entry name" value="Transferase(Phosphotransferase) domain 1"/>
    <property type="match status" value="1"/>
</dbReference>